<protein>
    <submittedName>
        <fullName evidence="14">Histidine kinase</fullName>
    </submittedName>
</protein>
<accession>A0A940P1C7</accession>
<keyword evidence="3" id="KW-0597">Phosphoprotein</keyword>
<dbReference type="SUPFAM" id="SSF55874">
    <property type="entry name" value="ATPase domain of HSP90 chaperone/DNA topoisomerase II/histidine kinase"/>
    <property type="match status" value="1"/>
</dbReference>
<dbReference type="EMBL" id="JAEEGA010000001">
    <property type="protein sequence ID" value="MBP1039667.1"/>
    <property type="molecule type" value="Genomic_DNA"/>
</dbReference>
<dbReference type="GO" id="GO:0000155">
    <property type="term" value="F:phosphorelay sensor kinase activity"/>
    <property type="evidence" value="ECO:0007669"/>
    <property type="project" value="InterPro"/>
</dbReference>
<evidence type="ECO:0000256" key="4">
    <source>
        <dbReference type="ARBA" id="ARBA00022679"/>
    </source>
</evidence>
<dbReference type="InterPro" id="IPR003594">
    <property type="entry name" value="HATPase_dom"/>
</dbReference>
<keyword evidence="8" id="KW-0067">ATP-binding</keyword>
<evidence type="ECO:0000256" key="5">
    <source>
        <dbReference type="ARBA" id="ARBA00022692"/>
    </source>
</evidence>
<sequence>MTFLQTLEKINIFKLNAFSRMFKQYLLIIIGVITILFFVFHSYVLSIRQEKNTILANNYVTLKTELIKEQNIVDTLTTELFIQQPYLEDLDNFLRLEYNDYFEYKTNRYMSSESSNYFGTLTFIKKIFYSYPNCAKIIFHNKDTQSLTIFSNTSADFLERKQLALPNKVLNTTEIKNLVLNDQPTEEQLLAFHKTLNNPSTLENVADMYYLFDNQAVYQSVVEQNAESAGELFLMENDVLLYSTNNGAVSQKMATVQQDNLASNYQLVSRQSPKKIWQAIIHLYLYFLIITIIIVLVSLPFIIHHLRNLEGKIMAITHKMTAIQTGNFTTAAMDKTHSSPDEFTLILDGLDEMSDQLKHYIDDVYVSEIKQKNYQMKTLRSQINPHFLYNTLEAIRMKAIINHDLDVSEMLYNTSRLYKNMIKGKELITLSEELSFCDAYLRLFEIRFEDNLFYDISFPEELASAHIEKLSIQPLVENYIVHGIDSTKDNNFIEIICERDQADILILVKDNGNGIPLERLPDIQDKLRNNAIESSDSMGLLNVNFRIKERFGLNYGVMIELNEWAGVTVTLRIPSQQKGDLI</sequence>
<keyword evidence="7 14" id="KW-0418">Kinase</keyword>
<feature type="transmembrane region" description="Helical" evidence="12">
    <location>
        <begin position="283"/>
        <end position="303"/>
    </location>
</feature>
<dbReference type="Pfam" id="PF02518">
    <property type="entry name" value="HATPase_c"/>
    <property type="match status" value="1"/>
</dbReference>
<evidence type="ECO:0000256" key="7">
    <source>
        <dbReference type="ARBA" id="ARBA00022777"/>
    </source>
</evidence>
<dbReference type="PANTHER" id="PTHR34220:SF11">
    <property type="entry name" value="SENSOR PROTEIN KINASE HPTS"/>
    <property type="match status" value="1"/>
</dbReference>
<dbReference type="PROSITE" id="PS50885">
    <property type="entry name" value="HAMP"/>
    <property type="match status" value="1"/>
</dbReference>
<feature type="domain" description="HAMP" evidence="13">
    <location>
        <begin position="307"/>
        <end position="362"/>
    </location>
</feature>
<feature type="transmembrane region" description="Helical" evidence="12">
    <location>
        <begin position="25"/>
        <end position="45"/>
    </location>
</feature>
<evidence type="ECO:0000259" key="13">
    <source>
        <dbReference type="PROSITE" id="PS50885"/>
    </source>
</evidence>
<evidence type="ECO:0000256" key="2">
    <source>
        <dbReference type="ARBA" id="ARBA00022475"/>
    </source>
</evidence>
<keyword evidence="2" id="KW-1003">Cell membrane</keyword>
<gene>
    <name evidence="14" type="ORF">I6N95_01470</name>
</gene>
<evidence type="ECO:0000256" key="11">
    <source>
        <dbReference type="ARBA" id="ARBA00023136"/>
    </source>
</evidence>
<keyword evidence="9 12" id="KW-1133">Transmembrane helix</keyword>
<dbReference type="GO" id="GO:0005524">
    <property type="term" value="F:ATP binding"/>
    <property type="evidence" value="ECO:0007669"/>
    <property type="project" value="UniProtKB-KW"/>
</dbReference>
<comment type="subcellular location">
    <subcellularLocation>
        <location evidence="1">Cell membrane</location>
        <topology evidence="1">Multi-pass membrane protein</topology>
    </subcellularLocation>
</comment>
<dbReference type="GO" id="GO:0005886">
    <property type="term" value="C:plasma membrane"/>
    <property type="evidence" value="ECO:0007669"/>
    <property type="project" value="UniProtKB-SubCell"/>
</dbReference>
<keyword evidence="10" id="KW-0902">Two-component regulatory system</keyword>
<keyword evidence="5 12" id="KW-0812">Transmembrane</keyword>
<evidence type="ECO:0000256" key="6">
    <source>
        <dbReference type="ARBA" id="ARBA00022741"/>
    </source>
</evidence>
<dbReference type="Proteomes" id="UP000674938">
    <property type="component" value="Unassembled WGS sequence"/>
</dbReference>
<keyword evidence="15" id="KW-1185">Reference proteome</keyword>
<dbReference type="InterPro" id="IPR003660">
    <property type="entry name" value="HAMP_dom"/>
</dbReference>
<comment type="caution">
    <text evidence="14">The sequence shown here is derived from an EMBL/GenBank/DDBJ whole genome shotgun (WGS) entry which is preliminary data.</text>
</comment>
<proteinExistence type="predicted"/>
<keyword evidence="6" id="KW-0547">Nucleotide-binding</keyword>
<dbReference type="Pfam" id="PF06580">
    <property type="entry name" value="His_kinase"/>
    <property type="match status" value="1"/>
</dbReference>
<dbReference type="InterPro" id="IPR010559">
    <property type="entry name" value="Sig_transdc_His_kin_internal"/>
</dbReference>
<dbReference type="InterPro" id="IPR050640">
    <property type="entry name" value="Bact_2-comp_sensor_kinase"/>
</dbReference>
<dbReference type="InterPro" id="IPR036890">
    <property type="entry name" value="HATPase_C_sf"/>
</dbReference>
<evidence type="ECO:0000256" key="3">
    <source>
        <dbReference type="ARBA" id="ARBA00022553"/>
    </source>
</evidence>
<reference evidence="14" key="1">
    <citation type="submission" date="2020-12" db="EMBL/GenBank/DDBJ databases">
        <title>Vagococcus allomyrinae sp. nov. and Enterococcus lavae sp. nov., isolated from the larvae of Allomyrina dichotoma.</title>
        <authorList>
            <person name="Lee S.D."/>
        </authorList>
    </citation>
    <scope>NUCLEOTIDE SEQUENCE</scope>
    <source>
        <strain evidence="14">BWB3-3</strain>
    </source>
</reference>
<evidence type="ECO:0000313" key="15">
    <source>
        <dbReference type="Proteomes" id="UP000674938"/>
    </source>
</evidence>
<dbReference type="PANTHER" id="PTHR34220">
    <property type="entry name" value="SENSOR HISTIDINE KINASE YPDA"/>
    <property type="match status" value="1"/>
</dbReference>
<name>A0A940P1C7_9ENTE</name>
<organism evidence="14 15">
    <name type="scientific">Vagococcus allomyrinae</name>
    <dbReference type="NCBI Taxonomy" id="2794353"/>
    <lineage>
        <taxon>Bacteria</taxon>
        <taxon>Bacillati</taxon>
        <taxon>Bacillota</taxon>
        <taxon>Bacilli</taxon>
        <taxon>Lactobacillales</taxon>
        <taxon>Enterococcaceae</taxon>
        <taxon>Vagococcus</taxon>
    </lineage>
</organism>
<keyword evidence="4" id="KW-0808">Transferase</keyword>
<evidence type="ECO:0000256" key="9">
    <source>
        <dbReference type="ARBA" id="ARBA00022989"/>
    </source>
</evidence>
<keyword evidence="11 12" id="KW-0472">Membrane</keyword>
<evidence type="ECO:0000256" key="10">
    <source>
        <dbReference type="ARBA" id="ARBA00023012"/>
    </source>
</evidence>
<dbReference type="Gene3D" id="3.30.565.10">
    <property type="entry name" value="Histidine kinase-like ATPase, C-terminal domain"/>
    <property type="match status" value="1"/>
</dbReference>
<dbReference type="Gene3D" id="6.10.340.10">
    <property type="match status" value="1"/>
</dbReference>
<evidence type="ECO:0000256" key="8">
    <source>
        <dbReference type="ARBA" id="ARBA00022840"/>
    </source>
</evidence>
<evidence type="ECO:0000256" key="12">
    <source>
        <dbReference type="SAM" id="Phobius"/>
    </source>
</evidence>
<evidence type="ECO:0000313" key="14">
    <source>
        <dbReference type="EMBL" id="MBP1039667.1"/>
    </source>
</evidence>
<dbReference type="AlphaFoldDB" id="A0A940P1C7"/>
<dbReference type="RefSeq" id="WP_209524561.1">
    <property type="nucleotide sequence ID" value="NZ_JAEEGA010000001.1"/>
</dbReference>
<evidence type="ECO:0000256" key="1">
    <source>
        <dbReference type="ARBA" id="ARBA00004651"/>
    </source>
</evidence>